<dbReference type="RefSeq" id="XP_060042542.1">
    <property type="nucleotide sequence ID" value="XM_060186559.1"/>
</dbReference>
<sequence length="205" mass="22435">MRTLLLGACGWGALGLGAGLKLPQVVAVLRARSVRGLSLPGLLLELAGFLVCLRYQSYYEYPPLTYLEYPVLIAQDVVLLLCVFHFNGNVKRAAPYVICFVAAWFLLTLHKWIIDLAMRGQQVRSAPAPVGHWRLGIRERSDLGPGGLHQRGPDALRGHAGSEHVDYGHGAPLPRGRGQGRMTLPVVAHSRWARGELPAGPRKPK</sequence>
<keyword evidence="6" id="KW-1185">Reference proteome</keyword>
<reference evidence="7" key="1">
    <citation type="submission" date="2025-08" db="UniProtKB">
        <authorList>
            <consortium name="RefSeq"/>
        </authorList>
    </citation>
    <scope>IDENTIFICATION</scope>
</reference>
<evidence type="ECO:0000256" key="1">
    <source>
        <dbReference type="ARBA" id="ARBA00004141"/>
    </source>
</evidence>
<dbReference type="Pfam" id="PF04193">
    <property type="entry name" value="PQ-loop"/>
    <property type="match status" value="1"/>
</dbReference>
<dbReference type="GeneID" id="103127098"/>
<keyword evidence="4 5" id="KW-0472">Membrane</keyword>
<dbReference type="InterPro" id="IPR016817">
    <property type="entry name" value="MannP-dilichol_defect-1"/>
</dbReference>
<dbReference type="PANTHER" id="PTHR12226:SF3">
    <property type="entry name" value="SOLUTE CARRIER FAMILY 66 MEMBER 3"/>
    <property type="match status" value="1"/>
</dbReference>
<dbReference type="Proteomes" id="UP001652624">
    <property type="component" value="Chromosome 3"/>
</dbReference>
<evidence type="ECO:0000256" key="2">
    <source>
        <dbReference type="ARBA" id="ARBA00022692"/>
    </source>
</evidence>
<name>A0ABM3X150_ERIEU</name>
<dbReference type="InterPro" id="IPR006603">
    <property type="entry name" value="PQ-loop_rpt"/>
</dbReference>
<protein>
    <submittedName>
        <fullName evidence="7">Solute carrier family 66 member 3 isoform X1</fullName>
    </submittedName>
</protein>
<dbReference type="SMART" id="SM00679">
    <property type="entry name" value="CTNS"/>
    <property type="match status" value="1"/>
</dbReference>
<evidence type="ECO:0000313" key="6">
    <source>
        <dbReference type="Proteomes" id="UP001652624"/>
    </source>
</evidence>
<feature type="transmembrane region" description="Helical" evidence="5">
    <location>
        <begin position="93"/>
        <end position="114"/>
    </location>
</feature>
<evidence type="ECO:0000256" key="4">
    <source>
        <dbReference type="ARBA" id="ARBA00023136"/>
    </source>
</evidence>
<keyword evidence="2 5" id="KW-0812">Transmembrane</keyword>
<dbReference type="PANTHER" id="PTHR12226">
    <property type="entry name" value="MANNOSE-P-DOLICHOL UTILIZATION DEFECT 1 LEC35 -RELATED"/>
    <property type="match status" value="1"/>
</dbReference>
<accession>A0ABM3X150</accession>
<evidence type="ECO:0000256" key="5">
    <source>
        <dbReference type="SAM" id="Phobius"/>
    </source>
</evidence>
<organism evidence="6 7">
    <name type="scientific">Erinaceus europaeus</name>
    <name type="common">Western European hedgehog</name>
    <dbReference type="NCBI Taxonomy" id="9365"/>
    <lineage>
        <taxon>Eukaryota</taxon>
        <taxon>Metazoa</taxon>
        <taxon>Chordata</taxon>
        <taxon>Craniata</taxon>
        <taxon>Vertebrata</taxon>
        <taxon>Euteleostomi</taxon>
        <taxon>Mammalia</taxon>
        <taxon>Eutheria</taxon>
        <taxon>Laurasiatheria</taxon>
        <taxon>Eulipotyphla</taxon>
        <taxon>Erinaceidae</taxon>
        <taxon>Erinaceinae</taxon>
        <taxon>Erinaceus</taxon>
    </lineage>
</organism>
<feature type="transmembrane region" description="Helical" evidence="5">
    <location>
        <begin position="37"/>
        <end position="55"/>
    </location>
</feature>
<proteinExistence type="predicted"/>
<evidence type="ECO:0000313" key="7">
    <source>
        <dbReference type="RefSeq" id="XP_060042542.1"/>
    </source>
</evidence>
<evidence type="ECO:0000256" key="3">
    <source>
        <dbReference type="ARBA" id="ARBA00022989"/>
    </source>
</evidence>
<dbReference type="Gene3D" id="1.20.1280.290">
    <property type="match status" value="1"/>
</dbReference>
<comment type="subcellular location">
    <subcellularLocation>
        <location evidence="1">Membrane</location>
        <topology evidence="1">Multi-pass membrane protein</topology>
    </subcellularLocation>
</comment>
<gene>
    <name evidence="7" type="primary">SLC66A3</name>
</gene>
<keyword evidence="3 5" id="KW-1133">Transmembrane helix</keyword>